<dbReference type="PROSITE" id="PS00903">
    <property type="entry name" value="CYT_DCMP_DEAMINASES_1"/>
    <property type="match status" value="1"/>
</dbReference>
<comment type="similarity">
    <text evidence="4 14">In the N-terminal section; belongs to the cytidine and deoxycytidylate deaminase family.</text>
</comment>
<dbReference type="GO" id="GO:0008835">
    <property type="term" value="F:diaminohydroxyphosphoribosylaminopyrimidine deaminase activity"/>
    <property type="evidence" value="ECO:0007669"/>
    <property type="project" value="UniProtKB-EC"/>
</dbReference>
<name>A0A2W5SVX1_9CORY</name>
<feature type="binding site" evidence="16">
    <location>
        <position position="202"/>
    </location>
    <ligand>
        <name>substrate</name>
    </ligand>
</feature>
<feature type="binding site" evidence="16">
    <location>
        <position position="186"/>
    </location>
    <ligand>
        <name>substrate</name>
    </ligand>
</feature>
<evidence type="ECO:0000256" key="6">
    <source>
        <dbReference type="ARBA" id="ARBA00022619"/>
    </source>
</evidence>
<dbReference type="InterPro" id="IPR004794">
    <property type="entry name" value="Eubact_RibD"/>
</dbReference>
<feature type="binding site" evidence="16">
    <location>
        <position position="225"/>
    </location>
    <ligand>
        <name>substrate</name>
    </ligand>
</feature>
<dbReference type="Pfam" id="PF01872">
    <property type="entry name" value="RibD_C"/>
    <property type="match status" value="1"/>
</dbReference>
<evidence type="ECO:0000256" key="8">
    <source>
        <dbReference type="ARBA" id="ARBA00022833"/>
    </source>
</evidence>
<reference evidence="19 20" key="1">
    <citation type="submission" date="2017-08" db="EMBL/GenBank/DDBJ databases">
        <title>Infants hospitalized years apart are colonized by the same room-sourced microbial strains.</title>
        <authorList>
            <person name="Brooks B."/>
            <person name="Olm M.R."/>
            <person name="Firek B.A."/>
            <person name="Baker R."/>
            <person name="Thomas B.C."/>
            <person name="Morowitz M.J."/>
            <person name="Banfield J.F."/>
        </authorList>
    </citation>
    <scope>NUCLEOTIDE SEQUENCE [LARGE SCALE GENOMIC DNA]</scope>
    <source>
        <strain evidence="19">S2_003_000_R1_3</strain>
    </source>
</reference>
<comment type="similarity">
    <text evidence="5 14">In the C-terminal section; belongs to the HTP reductase family.</text>
</comment>
<keyword evidence="7 14" id="KW-0479">Metal-binding</keyword>
<dbReference type="SUPFAM" id="SSF53597">
    <property type="entry name" value="Dihydrofolate reductase-like"/>
    <property type="match status" value="1"/>
</dbReference>
<comment type="pathway">
    <text evidence="2 14">Cofactor biosynthesis; riboflavin biosynthesis; 5-amino-6-(D-ribitylamino)uracil from GTP: step 2/4.</text>
</comment>
<evidence type="ECO:0000256" key="14">
    <source>
        <dbReference type="PIRNR" id="PIRNR006769"/>
    </source>
</evidence>
<dbReference type="Gene3D" id="3.40.140.10">
    <property type="entry name" value="Cytidine Deaminase, domain 2"/>
    <property type="match status" value="1"/>
</dbReference>
<evidence type="ECO:0000313" key="20">
    <source>
        <dbReference type="Proteomes" id="UP000249432"/>
    </source>
</evidence>
<sequence>MHESTPSRGEMIGRHPVSAIEHAMDRAAELGREAKGTTSPNPPVGAVIIDADGRIVGQGHTQPAGGPHAEVMAVCDAGDATAGATAVVTLEPCAHTGRTGPCTDVLLSAGISTVVYAVPDPNPIAHGGHEVLADAGLTVIGGFRADEVRLGALRSWLHRVDTGRAMVTLKVAATLDGRVAAPDGTSQWITSAEARNYVHRDRATRDALIVGTGTVIADNPRLTARKPDGTLYAHQPDHVIVGSRSIAKEAKIFAHARSQRFDTHNLSHVIQELTQQGYVDLLIEGGPTLASAALEQGVVDHIHWYVAPSILGSGLPAIHIPHVSTLTDRRDFTIERITQLGPDLLIDTHRQAKASPQ</sequence>
<evidence type="ECO:0000256" key="4">
    <source>
        <dbReference type="ARBA" id="ARBA00005259"/>
    </source>
</evidence>
<feature type="binding site" evidence="17">
    <location>
        <position position="68"/>
    </location>
    <ligand>
        <name>Zn(2+)</name>
        <dbReference type="ChEBI" id="CHEBI:29105"/>
        <note>catalytic</note>
    </ligand>
</feature>
<dbReference type="Gene3D" id="3.40.430.10">
    <property type="entry name" value="Dihydrofolate Reductase, subunit A"/>
    <property type="match status" value="2"/>
</dbReference>
<feature type="binding site" evidence="16">
    <location>
        <position position="243"/>
    </location>
    <ligand>
        <name>NADP(+)</name>
        <dbReference type="ChEBI" id="CHEBI:58349"/>
    </ligand>
</feature>
<feature type="active site" description="Proton donor" evidence="15">
    <location>
        <position position="70"/>
    </location>
</feature>
<feature type="binding site" evidence="16">
    <location>
        <position position="218"/>
    </location>
    <ligand>
        <name>NADP(+)</name>
        <dbReference type="ChEBI" id="CHEBI:58349"/>
    </ligand>
</feature>
<comment type="catalytic activity">
    <reaction evidence="12 14">
        <text>5-amino-6-(5-phospho-D-ribitylamino)uracil + NADP(+) = 5-amino-6-(5-phospho-D-ribosylamino)uracil + NADPH + H(+)</text>
        <dbReference type="Rhea" id="RHEA:17845"/>
        <dbReference type="ChEBI" id="CHEBI:15378"/>
        <dbReference type="ChEBI" id="CHEBI:57783"/>
        <dbReference type="ChEBI" id="CHEBI:58349"/>
        <dbReference type="ChEBI" id="CHEBI:58421"/>
        <dbReference type="ChEBI" id="CHEBI:58453"/>
        <dbReference type="EC" id="1.1.1.193"/>
    </reaction>
</comment>
<organism evidence="19 20">
    <name type="scientific">Corynebacterium kroppenstedtii</name>
    <dbReference type="NCBI Taxonomy" id="161879"/>
    <lineage>
        <taxon>Bacteria</taxon>
        <taxon>Bacillati</taxon>
        <taxon>Actinomycetota</taxon>
        <taxon>Actinomycetes</taxon>
        <taxon>Mycobacteriales</taxon>
        <taxon>Corynebacteriaceae</taxon>
        <taxon>Corynebacterium</taxon>
    </lineage>
</organism>
<dbReference type="GO" id="GO:0009231">
    <property type="term" value="P:riboflavin biosynthetic process"/>
    <property type="evidence" value="ECO:0007669"/>
    <property type="project" value="UniProtKB-UniPathway"/>
</dbReference>
<evidence type="ECO:0000256" key="3">
    <source>
        <dbReference type="ARBA" id="ARBA00004910"/>
    </source>
</evidence>
<feature type="binding site" evidence="16">
    <location>
        <position position="222"/>
    </location>
    <ligand>
        <name>substrate</name>
    </ligand>
</feature>
<evidence type="ECO:0000256" key="9">
    <source>
        <dbReference type="ARBA" id="ARBA00022857"/>
    </source>
</evidence>
<evidence type="ECO:0000313" key="19">
    <source>
        <dbReference type="EMBL" id="PZR04913.1"/>
    </source>
</evidence>
<evidence type="ECO:0000256" key="15">
    <source>
        <dbReference type="PIRSR" id="PIRSR006769-1"/>
    </source>
</evidence>
<keyword evidence="10 14" id="KW-0560">Oxidoreductase</keyword>
<dbReference type="InterPro" id="IPR050765">
    <property type="entry name" value="Riboflavin_Biosynth_HTPR"/>
</dbReference>
<dbReference type="EMBL" id="QFRA01000011">
    <property type="protein sequence ID" value="PZR04913.1"/>
    <property type="molecule type" value="Genomic_DNA"/>
</dbReference>
<dbReference type="PANTHER" id="PTHR38011:SF7">
    <property type="entry name" value="2,5-DIAMINO-6-RIBOSYLAMINO-4(3H)-PYRIMIDINONE 5'-PHOSPHATE REDUCTASE"/>
    <property type="match status" value="1"/>
</dbReference>
<evidence type="ECO:0000256" key="1">
    <source>
        <dbReference type="ARBA" id="ARBA00002151"/>
    </source>
</evidence>
<evidence type="ECO:0000259" key="18">
    <source>
        <dbReference type="PROSITE" id="PS51747"/>
    </source>
</evidence>
<dbReference type="GO" id="GO:0008703">
    <property type="term" value="F:5-amino-6-(5-phosphoribosylamino)uracil reductase activity"/>
    <property type="evidence" value="ECO:0007669"/>
    <property type="project" value="UniProtKB-EC"/>
</dbReference>
<keyword evidence="14" id="KW-0378">Hydrolase</keyword>
<protein>
    <recommendedName>
        <fullName evidence="14">Riboflavin biosynthesis protein RibD</fullName>
    </recommendedName>
    <domain>
        <recommendedName>
            <fullName evidence="14">Diaminohydroxyphosphoribosylaminopyrimidine deaminase</fullName>
            <shortName evidence="14">DRAP deaminase</shortName>
            <ecNumber evidence="14">3.5.4.26</ecNumber>
        </recommendedName>
        <alternativeName>
            <fullName evidence="14">Riboflavin-specific deaminase</fullName>
        </alternativeName>
    </domain>
    <domain>
        <recommendedName>
            <fullName evidence="14">5-amino-6-(5-phosphoribosylamino)uracil reductase</fullName>
            <ecNumber evidence="14">1.1.1.193</ecNumber>
        </recommendedName>
        <alternativeName>
            <fullName evidence="14">HTP reductase</fullName>
        </alternativeName>
    </domain>
</protein>
<dbReference type="InterPro" id="IPR016193">
    <property type="entry name" value="Cytidine_deaminase-like"/>
</dbReference>
<gene>
    <name evidence="19" type="primary">ribD</name>
    <name evidence="19" type="ORF">DI525_05780</name>
</gene>
<proteinExistence type="inferred from homology"/>
<comment type="caution">
    <text evidence="19">The sequence shown here is derived from an EMBL/GenBank/DDBJ whole genome shotgun (WGS) entry which is preliminary data.</text>
</comment>
<keyword evidence="9 14" id="KW-0521">NADP</keyword>
<dbReference type="SUPFAM" id="SSF53927">
    <property type="entry name" value="Cytidine deaminase-like"/>
    <property type="match status" value="1"/>
</dbReference>
<evidence type="ECO:0000256" key="16">
    <source>
        <dbReference type="PIRSR" id="PIRSR006769-2"/>
    </source>
</evidence>
<dbReference type="EC" id="1.1.1.193" evidence="14"/>
<evidence type="ECO:0000256" key="13">
    <source>
        <dbReference type="ARBA" id="ARBA00049886"/>
    </source>
</evidence>
<dbReference type="Pfam" id="PF00383">
    <property type="entry name" value="dCMP_cyt_deam_1"/>
    <property type="match status" value="1"/>
</dbReference>
<evidence type="ECO:0000256" key="10">
    <source>
        <dbReference type="ARBA" id="ARBA00023002"/>
    </source>
</evidence>
<feature type="domain" description="CMP/dCMP-type deaminase" evidence="18">
    <location>
        <begin position="18"/>
        <end position="140"/>
    </location>
</feature>
<dbReference type="UniPathway" id="UPA00275">
    <property type="reaction ID" value="UER00401"/>
</dbReference>
<dbReference type="NCBIfam" id="TIGR00326">
    <property type="entry name" value="eubact_ribD"/>
    <property type="match status" value="1"/>
</dbReference>
<feature type="binding site" evidence="16">
    <location>
        <begin position="286"/>
        <end position="292"/>
    </location>
    <ligand>
        <name>NADP(+)</name>
        <dbReference type="ChEBI" id="CHEBI:58349"/>
    </ligand>
</feature>
<feature type="binding site" evidence="16">
    <location>
        <position position="214"/>
    </location>
    <ligand>
        <name>NADP(+)</name>
        <dbReference type="ChEBI" id="CHEBI:58349"/>
    </ligand>
</feature>
<keyword evidence="11" id="KW-0511">Multifunctional enzyme</keyword>
<comment type="cofactor">
    <cofactor evidence="14 17">
        <name>Zn(2+)</name>
        <dbReference type="ChEBI" id="CHEBI:29105"/>
    </cofactor>
    <text evidence="14 17">Binds 1 zinc ion.</text>
</comment>
<keyword evidence="6 14" id="KW-0686">Riboflavin biosynthesis</keyword>
<evidence type="ECO:0000256" key="7">
    <source>
        <dbReference type="ARBA" id="ARBA00022723"/>
    </source>
</evidence>
<feature type="binding site" evidence="17">
    <location>
        <position position="93"/>
    </location>
    <ligand>
        <name>Zn(2+)</name>
        <dbReference type="ChEBI" id="CHEBI:29105"/>
        <note>catalytic</note>
    </ligand>
</feature>
<dbReference type="Proteomes" id="UP000249432">
    <property type="component" value="Unassembled WGS sequence"/>
</dbReference>
<keyword evidence="8 14" id="KW-0862">Zinc</keyword>
<accession>A0A2W5SVX1</accession>
<dbReference type="CDD" id="cd01284">
    <property type="entry name" value="Riboflavin_deaminase-reductase"/>
    <property type="match status" value="1"/>
</dbReference>
<dbReference type="AlphaFoldDB" id="A0A2W5SVX1"/>
<dbReference type="InterPro" id="IPR024072">
    <property type="entry name" value="DHFR-like_dom_sf"/>
</dbReference>
<dbReference type="InterPro" id="IPR002734">
    <property type="entry name" value="RibDG_C"/>
</dbReference>
<comment type="catalytic activity">
    <reaction evidence="13 14">
        <text>2,5-diamino-6-hydroxy-4-(5-phosphoribosylamino)-pyrimidine + H2O + H(+) = 5-amino-6-(5-phospho-D-ribosylamino)uracil + NH4(+)</text>
        <dbReference type="Rhea" id="RHEA:21868"/>
        <dbReference type="ChEBI" id="CHEBI:15377"/>
        <dbReference type="ChEBI" id="CHEBI:15378"/>
        <dbReference type="ChEBI" id="CHEBI:28938"/>
        <dbReference type="ChEBI" id="CHEBI:58453"/>
        <dbReference type="ChEBI" id="CHEBI:58614"/>
        <dbReference type="EC" id="3.5.4.26"/>
    </reaction>
</comment>
<dbReference type="PANTHER" id="PTHR38011">
    <property type="entry name" value="DIHYDROFOLATE REDUCTASE FAMILY PROTEIN (AFU_ORTHOLOGUE AFUA_8G06820)"/>
    <property type="match status" value="1"/>
</dbReference>
<evidence type="ECO:0000256" key="5">
    <source>
        <dbReference type="ARBA" id="ARBA00007417"/>
    </source>
</evidence>
<dbReference type="InterPro" id="IPR002125">
    <property type="entry name" value="CMP_dCMP_dom"/>
</dbReference>
<dbReference type="PIRSF" id="PIRSF006769">
    <property type="entry name" value="RibD"/>
    <property type="match status" value="1"/>
</dbReference>
<dbReference type="EC" id="3.5.4.26" evidence="14"/>
<evidence type="ECO:0000256" key="12">
    <source>
        <dbReference type="ARBA" id="ARBA00049861"/>
    </source>
</evidence>
<feature type="binding site" evidence="16">
    <location>
        <position position="172"/>
    </location>
    <ligand>
        <name>NADP(+)</name>
        <dbReference type="ChEBI" id="CHEBI:58349"/>
    </ligand>
</feature>
<dbReference type="RefSeq" id="WP_303734815.1">
    <property type="nucleotide sequence ID" value="NZ_CAKZHK010000009.1"/>
</dbReference>
<comment type="function">
    <text evidence="1 14">Converts 2,5-diamino-6-(ribosylamino)-4(3h)-pyrimidinone 5'-phosphate into 5-amino-6-(ribosylamino)-2,4(1h,3h)-pyrimidinedione 5'-phosphate.</text>
</comment>
<dbReference type="InterPro" id="IPR016192">
    <property type="entry name" value="APOBEC/CMP_deaminase_Zn-bd"/>
</dbReference>
<evidence type="ECO:0000256" key="17">
    <source>
        <dbReference type="PIRSR" id="PIRSR006769-3"/>
    </source>
</evidence>
<feature type="binding site" evidence="16">
    <location>
        <position position="188"/>
    </location>
    <ligand>
        <name>NADP(+)</name>
        <dbReference type="ChEBI" id="CHEBI:58349"/>
    </ligand>
</feature>
<feature type="binding site" evidence="16">
    <location>
        <position position="284"/>
    </location>
    <ligand>
        <name>substrate</name>
    </ligand>
</feature>
<evidence type="ECO:0000256" key="11">
    <source>
        <dbReference type="ARBA" id="ARBA00023268"/>
    </source>
</evidence>
<comment type="pathway">
    <text evidence="3 14">Cofactor biosynthesis; riboflavin biosynthesis; 5-amino-6-(D-ribitylamino)uracil from GTP: step 3/4.</text>
</comment>
<evidence type="ECO:0000256" key="2">
    <source>
        <dbReference type="ARBA" id="ARBA00004882"/>
    </source>
</evidence>
<dbReference type="PROSITE" id="PS51747">
    <property type="entry name" value="CYT_DCMP_DEAMINASES_2"/>
    <property type="match status" value="1"/>
</dbReference>
<dbReference type="GO" id="GO:0008270">
    <property type="term" value="F:zinc ion binding"/>
    <property type="evidence" value="ECO:0007669"/>
    <property type="project" value="InterPro"/>
</dbReference>
<feature type="binding site" evidence="17">
    <location>
        <position position="102"/>
    </location>
    <ligand>
        <name>Zn(2+)</name>
        <dbReference type="ChEBI" id="CHEBI:29105"/>
        <note>catalytic</note>
    </ligand>
</feature>